<keyword evidence="2" id="KW-1133">Transmembrane helix</keyword>
<evidence type="ECO:0000313" key="4">
    <source>
        <dbReference type="Proteomes" id="UP000217790"/>
    </source>
</evidence>
<dbReference type="EMBL" id="KZ293675">
    <property type="protein sequence ID" value="PBK88032.1"/>
    <property type="molecule type" value="Genomic_DNA"/>
</dbReference>
<sequence length="194" mass="20813">MTQRFKYDGDGPLFSISAAMSSRSSSQTKMKQNGNLLKPVSAPLSSTRLSRLIYLLVLLSAILTVYYSYRVVQWKTEVGGWWNLSTGKRPSGIKMEHGAQHGRVEGVEDRINALAEALGVPSKDLARAIAGAVREYVPPASLSALKEKETGSPVVDELLKEPQGNSHGHPSEEGAGIVGGVMSGVESFVGMDEP</sequence>
<reference evidence="4" key="1">
    <citation type="journal article" date="2017" name="Nat. Ecol. Evol.">
        <title>Genome expansion and lineage-specific genetic innovations in the forest pathogenic fungi Armillaria.</title>
        <authorList>
            <person name="Sipos G."/>
            <person name="Prasanna A.N."/>
            <person name="Walter M.C."/>
            <person name="O'Connor E."/>
            <person name="Balint B."/>
            <person name="Krizsan K."/>
            <person name="Kiss B."/>
            <person name="Hess J."/>
            <person name="Varga T."/>
            <person name="Slot J."/>
            <person name="Riley R."/>
            <person name="Boka B."/>
            <person name="Rigling D."/>
            <person name="Barry K."/>
            <person name="Lee J."/>
            <person name="Mihaltcheva S."/>
            <person name="LaButti K."/>
            <person name="Lipzen A."/>
            <person name="Waldron R."/>
            <person name="Moloney N.M."/>
            <person name="Sperisen C."/>
            <person name="Kredics L."/>
            <person name="Vagvoelgyi C."/>
            <person name="Patrignani A."/>
            <person name="Fitzpatrick D."/>
            <person name="Nagy I."/>
            <person name="Doyle S."/>
            <person name="Anderson J.B."/>
            <person name="Grigoriev I.V."/>
            <person name="Gueldener U."/>
            <person name="Muensterkoetter M."/>
            <person name="Nagy L.G."/>
        </authorList>
    </citation>
    <scope>NUCLEOTIDE SEQUENCE [LARGE SCALE GENOMIC DNA]</scope>
    <source>
        <strain evidence="4">Ar21-2</strain>
    </source>
</reference>
<dbReference type="AlphaFoldDB" id="A0A2H3D9D2"/>
<keyword evidence="4" id="KW-1185">Reference proteome</keyword>
<feature type="transmembrane region" description="Helical" evidence="2">
    <location>
        <begin position="52"/>
        <end position="69"/>
    </location>
</feature>
<keyword evidence="2" id="KW-0472">Membrane</keyword>
<evidence type="ECO:0000256" key="2">
    <source>
        <dbReference type="SAM" id="Phobius"/>
    </source>
</evidence>
<evidence type="ECO:0000256" key="1">
    <source>
        <dbReference type="SAM" id="MobiDB-lite"/>
    </source>
</evidence>
<organism evidence="3 4">
    <name type="scientific">Armillaria gallica</name>
    <name type="common">Bulbous honey fungus</name>
    <name type="synonym">Armillaria bulbosa</name>
    <dbReference type="NCBI Taxonomy" id="47427"/>
    <lineage>
        <taxon>Eukaryota</taxon>
        <taxon>Fungi</taxon>
        <taxon>Dikarya</taxon>
        <taxon>Basidiomycota</taxon>
        <taxon>Agaricomycotina</taxon>
        <taxon>Agaricomycetes</taxon>
        <taxon>Agaricomycetidae</taxon>
        <taxon>Agaricales</taxon>
        <taxon>Marasmiineae</taxon>
        <taxon>Physalacriaceae</taxon>
        <taxon>Armillaria</taxon>
    </lineage>
</organism>
<feature type="region of interest" description="Disordered" evidence="1">
    <location>
        <begin position="159"/>
        <end position="178"/>
    </location>
</feature>
<dbReference type="InParanoid" id="A0A2H3D9D2"/>
<accession>A0A2H3D9D2</accession>
<dbReference type="STRING" id="47427.A0A2H3D9D2"/>
<evidence type="ECO:0000313" key="3">
    <source>
        <dbReference type="EMBL" id="PBK88032.1"/>
    </source>
</evidence>
<keyword evidence="2" id="KW-0812">Transmembrane</keyword>
<dbReference type="OMA" id="GWWNLAM"/>
<name>A0A2H3D9D2_ARMGA</name>
<protein>
    <submittedName>
        <fullName evidence="3">Uncharacterized protein</fullName>
    </submittedName>
</protein>
<dbReference type="Proteomes" id="UP000217790">
    <property type="component" value="Unassembled WGS sequence"/>
</dbReference>
<gene>
    <name evidence="3" type="ORF">ARMGADRAFT_1016311</name>
</gene>
<dbReference type="OrthoDB" id="3199651at2759"/>
<proteinExistence type="predicted"/>